<keyword evidence="10" id="KW-1185">Reference proteome</keyword>
<dbReference type="Pfam" id="PF06808">
    <property type="entry name" value="DctM"/>
    <property type="match status" value="1"/>
</dbReference>
<evidence type="ECO:0000256" key="2">
    <source>
        <dbReference type="ARBA" id="ARBA00022475"/>
    </source>
</evidence>
<feature type="transmembrane region" description="Helical" evidence="7">
    <location>
        <begin position="6"/>
        <end position="34"/>
    </location>
</feature>
<feature type="transmembrane region" description="Helical" evidence="7">
    <location>
        <begin position="55"/>
        <end position="79"/>
    </location>
</feature>
<keyword evidence="2" id="KW-1003">Cell membrane</keyword>
<keyword evidence="5 7" id="KW-1133">Transmembrane helix</keyword>
<feature type="transmembrane region" description="Helical" evidence="7">
    <location>
        <begin position="144"/>
        <end position="166"/>
    </location>
</feature>
<keyword evidence="7" id="KW-0813">Transport</keyword>
<evidence type="ECO:0000256" key="7">
    <source>
        <dbReference type="RuleBase" id="RU369079"/>
    </source>
</evidence>
<dbReference type="OrthoDB" id="9790209at2"/>
<dbReference type="PANTHER" id="PTHR33362">
    <property type="entry name" value="SIALIC ACID TRAP TRANSPORTER PERMEASE PROTEIN SIAT-RELATED"/>
    <property type="match status" value="1"/>
</dbReference>
<dbReference type="PANTHER" id="PTHR33362:SF5">
    <property type="entry name" value="C4-DICARBOXYLATE TRAP TRANSPORTER LARGE PERMEASE PROTEIN DCTM"/>
    <property type="match status" value="1"/>
</dbReference>
<dbReference type="PIRSF" id="PIRSF006066">
    <property type="entry name" value="HI0050"/>
    <property type="match status" value="1"/>
</dbReference>
<dbReference type="AlphaFoldDB" id="A0A086XY13"/>
<sequence length="432" mass="45772">MSKVVFSLFGLLALFLAGGIWIGLGLVGTGGLLIEMFRPNMPVLKLIAQQSWNTLSSAELLALPLFILMAEILFCTRISEALMSGLAPWLGRVPGRLGHVTVLGCTIFASVCGSSAATTATVGRITAKELISKGYDRRLVEGSLAGAGTLGFLIPPSTIMIIYGVMAQQSVLQLFAAGVVPGLLLALSYMGYIAIRSALHPELVGAPPPRTSLREKLVALKDLGPLLILILGVIGSMYGGLATPTEAAAVGVTVSILIGVGQRTLNLRILLQAAKQAAENCAMIGLIMIGASFLSTTLGYLGIPRYIAQEIQGWGMSDFMLIVVLLIFYILLGTVMEGLGIIVMTLPITLPLVTAAGYDPIWFGIFLVIVVELAQITPPVGFNLTVIQRLTGDSIAQIVRATLPFFFITTAFVLVLAVFPGIVSFLPNLLYR</sequence>
<proteinExistence type="inferred from homology"/>
<feature type="transmembrane region" description="Helical" evidence="7">
    <location>
        <begin position="277"/>
        <end position="301"/>
    </location>
</feature>
<organism evidence="9 10">
    <name type="scientific">Paenirhodobacter enshiensis</name>
    <dbReference type="NCBI Taxonomy" id="1105367"/>
    <lineage>
        <taxon>Bacteria</taxon>
        <taxon>Pseudomonadati</taxon>
        <taxon>Pseudomonadota</taxon>
        <taxon>Alphaproteobacteria</taxon>
        <taxon>Rhodobacterales</taxon>
        <taxon>Rhodobacter group</taxon>
        <taxon>Paenirhodobacter</taxon>
    </lineage>
</organism>
<evidence type="ECO:0000313" key="9">
    <source>
        <dbReference type="EMBL" id="KFI26913.1"/>
    </source>
</evidence>
<dbReference type="STRING" id="1105367.CG50_01225"/>
<protein>
    <recommendedName>
        <fullName evidence="7">TRAP transporter large permease protein</fullName>
    </recommendedName>
</protein>
<feature type="transmembrane region" description="Helical" evidence="7">
    <location>
        <begin position="247"/>
        <end position="265"/>
    </location>
</feature>
<dbReference type="InterPro" id="IPR004681">
    <property type="entry name" value="TRAP_DctM"/>
</dbReference>
<name>A0A086XY13_9RHOB</name>
<evidence type="ECO:0000256" key="6">
    <source>
        <dbReference type="ARBA" id="ARBA00023136"/>
    </source>
</evidence>
<dbReference type="EMBL" id="JFZB01000012">
    <property type="protein sequence ID" value="KFI26913.1"/>
    <property type="molecule type" value="Genomic_DNA"/>
</dbReference>
<keyword evidence="4 7" id="KW-0812">Transmembrane</keyword>
<keyword evidence="6 7" id="KW-0472">Membrane</keyword>
<dbReference type="Proteomes" id="UP000028824">
    <property type="component" value="Unassembled WGS sequence"/>
</dbReference>
<accession>A0A086XY13</accession>
<evidence type="ECO:0000256" key="4">
    <source>
        <dbReference type="ARBA" id="ARBA00022692"/>
    </source>
</evidence>
<evidence type="ECO:0000256" key="1">
    <source>
        <dbReference type="ARBA" id="ARBA00004429"/>
    </source>
</evidence>
<reference evidence="9 10" key="1">
    <citation type="submission" date="2014-03" db="EMBL/GenBank/DDBJ databases">
        <title>Genome of Paenirhodobacter enshiensis DW2-9.</title>
        <authorList>
            <person name="Wang D."/>
            <person name="Wang G."/>
        </authorList>
    </citation>
    <scope>NUCLEOTIDE SEQUENCE [LARGE SCALE GENOMIC DNA]</scope>
    <source>
        <strain evidence="9 10">DW2-9</strain>
    </source>
</reference>
<feature type="transmembrane region" description="Helical" evidence="7">
    <location>
        <begin position="99"/>
        <end position="123"/>
    </location>
</feature>
<dbReference type="GO" id="GO:0005886">
    <property type="term" value="C:plasma membrane"/>
    <property type="evidence" value="ECO:0007669"/>
    <property type="project" value="UniProtKB-SubCell"/>
</dbReference>
<gene>
    <name evidence="9" type="ORF">CG50_01225</name>
</gene>
<feature type="domain" description="TRAP C4-dicarboxylate transport system permease DctM subunit" evidence="8">
    <location>
        <begin position="9"/>
        <end position="422"/>
    </location>
</feature>
<comment type="subunit">
    <text evidence="7">The complex comprises the extracytoplasmic solute receptor protein and the two transmembrane proteins.</text>
</comment>
<evidence type="ECO:0000256" key="5">
    <source>
        <dbReference type="ARBA" id="ARBA00022989"/>
    </source>
</evidence>
<keyword evidence="3 7" id="KW-0997">Cell inner membrane</keyword>
<feature type="transmembrane region" description="Helical" evidence="7">
    <location>
        <begin position="172"/>
        <end position="195"/>
    </location>
</feature>
<evidence type="ECO:0000313" key="10">
    <source>
        <dbReference type="Proteomes" id="UP000028824"/>
    </source>
</evidence>
<comment type="similarity">
    <text evidence="7">Belongs to the TRAP transporter large permease family.</text>
</comment>
<comment type="caution">
    <text evidence="7">Lacks conserved residue(s) required for the propagation of feature annotation.</text>
</comment>
<comment type="function">
    <text evidence="7">Part of the tripartite ATP-independent periplasmic (TRAP) transport system.</text>
</comment>
<dbReference type="GO" id="GO:0022857">
    <property type="term" value="F:transmembrane transporter activity"/>
    <property type="evidence" value="ECO:0007669"/>
    <property type="project" value="UniProtKB-UniRule"/>
</dbReference>
<dbReference type="NCBIfam" id="TIGR00786">
    <property type="entry name" value="dctM"/>
    <property type="match status" value="1"/>
</dbReference>
<dbReference type="eggNOG" id="COG1593">
    <property type="taxonomic scope" value="Bacteria"/>
</dbReference>
<dbReference type="InterPro" id="IPR010656">
    <property type="entry name" value="DctM"/>
</dbReference>
<feature type="transmembrane region" description="Helical" evidence="7">
    <location>
        <begin position="405"/>
        <end position="426"/>
    </location>
</feature>
<evidence type="ECO:0000256" key="3">
    <source>
        <dbReference type="ARBA" id="ARBA00022519"/>
    </source>
</evidence>
<dbReference type="RefSeq" id="WP_036637166.1">
    <property type="nucleotide sequence ID" value="NZ_JFZB01000012.1"/>
</dbReference>
<feature type="transmembrane region" description="Helical" evidence="7">
    <location>
        <begin position="364"/>
        <end position="384"/>
    </location>
</feature>
<evidence type="ECO:0000259" key="8">
    <source>
        <dbReference type="Pfam" id="PF06808"/>
    </source>
</evidence>
<comment type="subcellular location">
    <subcellularLocation>
        <location evidence="1 7">Cell inner membrane</location>
        <topology evidence="1 7">Multi-pass membrane protein</topology>
    </subcellularLocation>
</comment>
<comment type="caution">
    <text evidence="9">The sequence shown here is derived from an EMBL/GenBank/DDBJ whole genome shotgun (WGS) entry which is preliminary data.</text>
</comment>
<feature type="transmembrane region" description="Helical" evidence="7">
    <location>
        <begin position="223"/>
        <end position="241"/>
    </location>
</feature>